<comment type="catalytic activity">
    <reaction evidence="4 5">
        <text>L-cysteine + L-glutamate + ATP = gamma-L-glutamyl-L-cysteine + ADP + phosphate + H(+)</text>
        <dbReference type="Rhea" id="RHEA:13285"/>
        <dbReference type="ChEBI" id="CHEBI:15378"/>
        <dbReference type="ChEBI" id="CHEBI:29985"/>
        <dbReference type="ChEBI" id="CHEBI:30616"/>
        <dbReference type="ChEBI" id="CHEBI:35235"/>
        <dbReference type="ChEBI" id="CHEBI:43474"/>
        <dbReference type="ChEBI" id="CHEBI:58173"/>
        <dbReference type="ChEBI" id="CHEBI:456216"/>
        <dbReference type="EC" id="6.3.2.2"/>
    </reaction>
</comment>
<dbReference type="Pfam" id="PF04107">
    <property type="entry name" value="GCS2"/>
    <property type="match status" value="1"/>
</dbReference>
<dbReference type="InterPro" id="IPR014746">
    <property type="entry name" value="Gln_synth/guanido_kin_cat_dom"/>
</dbReference>
<dbReference type="UniPathway" id="UPA01014"/>
<evidence type="ECO:0000256" key="1">
    <source>
        <dbReference type="ARBA" id="ARBA00022598"/>
    </source>
</evidence>
<feature type="region of interest" description="Disordered" evidence="6">
    <location>
        <begin position="453"/>
        <end position="504"/>
    </location>
</feature>
<dbReference type="Gene3D" id="3.30.590.20">
    <property type="match status" value="1"/>
</dbReference>
<evidence type="ECO:0000256" key="6">
    <source>
        <dbReference type="SAM" id="MobiDB-lite"/>
    </source>
</evidence>
<dbReference type="GO" id="GO:0005524">
    <property type="term" value="F:ATP binding"/>
    <property type="evidence" value="ECO:0007669"/>
    <property type="project" value="UniProtKB-UniRule"/>
</dbReference>
<evidence type="ECO:0000256" key="2">
    <source>
        <dbReference type="ARBA" id="ARBA00022741"/>
    </source>
</evidence>
<dbReference type="PANTHER" id="PTHR34378">
    <property type="entry name" value="GLUTAMATE--CYSTEINE LIGASE, CHLOROPLASTIC"/>
    <property type="match status" value="1"/>
</dbReference>
<dbReference type="SUPFAM" id="SSF55931">
    <property type="entry name" value="Glutamine synthetase/guanido kinase"/>
    <property type="match status" value="1"/>
</dbReference>
<evidence type="ECO:0000313" key="8">
    <source>
        <dbReference type="Proteomes" id="UP000050867"/>
    </source>
</evidence>
<dbReference type="GO" id="GO:0006750">
    <property type="term" value="P:glutathione biosynthetic process"/>
    <property type="evidence" value="ECO:0007669"/>
    <property type="project" value="InterPro"/>
</dbReference>
<proteinExistence type="inferred from homology"/>
<feature type="compositionally biased region" description="Low complexity" evidence="6">
    <location>
        <begin position="90"/>
        <end position="99"/>
    </location>
</feature>
<evidence type="ECO:0000313" key="7">
    <source>
        <dbReference type="EMBL" id="KRV47974.1"/>
    </source>
</evidence>
<dbReference type="EC" id="6.3.2.2" evidence="5"/>
<evidence type="ECO:0000256" key="3">
    <source>
        <dbReference type="ARBA" id="ARBA00022840"/>
    </source>
</evidence>
<dbReference type="PANTHER" id="PTHR34378:SF1">
    <property type="entry name" value="GLUTAMATE--CYSTEINE LIGASE, CHLOROPLASTIC"/>
    <property type="match status" value="1"/>
</dbReference>
<dbReference type="InterPro" id="IPR017809">
    <property type="entry name" value="EgtA_Actinobacteria"/>
</dbReference>
<dbReference type="HAMAP" id="MF_02034">
    <property type="entry name" value="EgtA"/>
    <property type="match status" value="1"/>
</dbReference>
<keyword evidence="8" id="KW-1185">Reference proteome</keyword>
<dbReference type="Proteomes" id="UP000050867">
    <property type="component" value="Unassembled WGS sequence"/>
</dbReference>
<dbReference type="eggNOG" id="COG3572">
    <property type="taxonomic scope" value="Bacteria"/>
</dbReference>
<dbReference type="NCBIfam" id="TIGR03444">
    <property type="entry name" value="EgtA_Cys_ligase"/>
    <property type="match status" value="1"/>
</dbReference>
<dbReference type="InterPro" id="IPR006336">
    <property type="entry name" value="GCS2"/>
</dbReference>
<dbReference type="AlphaFoldDB" id="A0A0T6LPI9"/>
<comment type="caution">
    <text evidence="7">The sequence shown here is derived from an EMBL/GenBank/DDBJ whole genome shotgun (WGS) entry which is preliminary data.</text>
</comment>
<comment type="function">
    <text evidence="5">Catalyzes the synthesis of gamma-glutamylcysteine (gamma-GC). This compound is used as substrate for the biosynthesis of the low-molecular thiol compound ergothioneine.</text>
</comment>
<sequence length="504" mass="52535">MPGWLPPPEPLTVTDAEAYVRGICFKTGPPRRLGVELEWIVQDLADPTLPVPPGRLAAALASLPGSPDRPPGSPPGPGPGTTPRSGPPGSGSSLLPQGSVLTREPGGQVELSSLPATSLPACVTATAHDLHTLRGALHRHGLGLAGHGHDPWRPPRRVLTLPRYTAMEQFFDRTGPAGRSMMSATASVQVCVDAGTEEAGPWGFARRWRLAHLLGPVLVAAFANSPLSRGRPSGWRSTRQAVWSRMDPSRTLAPAWDGAEDPRSAWASYALDAAVMCVRQDGPGPWPVPVGLTFRQWLTGGPRGCGGVSRPPTLADLEYHLTTLFPPVRPRGHLELRMIDAQPGEHGWTVPVAVVAALFADPAAALVAERAAEELVVPGPTGPRNRLWLRAARHGLTDPALHGAALACFDAAVGALPGLGADDAVMAAVTGFRERHVVPGRCPAEDLLEAVRPSRPCSGARPRPGPAVADGHPPAPATAVAPSSPSAPAGAPTSARTAKETPSC</sequence>
<dbReference type="GO" id="GO:0052699">
    <property type="term" value="P:ergothioneine biosynthetic process"/>
    <property type="evidence" value="ECO:0007669"/>
    <property type="project" value="UniProtKB-UniRule"/>
</dbReference>
<name>A0A0T6LPI9_WENVI</name>
<dbReference type="STRING" id="76728.AQ490_26910"/>
<evidence type="ECO:0000256" key="5">
    <source>
        <dbReference type="HAMAP-Rule" id="MF_02034"/>
    </source>
</evidence>
<keyword evidence="1 5" id="KW-0436">Ligase</keyword>
<feature type="region of interest" description="Disordered" evidence="6">
    <location>
        <begin position="58"/>
        <end position="112"/>
    </location>
</feature>
<keyword evidence="2 5" id="KW-0547">Nucleotide-binding</keyword>
<accession>A0A0T6LPI9</accession>
<comment type="pathway">
    <text evidence="5">Amino-acid biosynthesis; ergothioneine biosynthesis.</text>
</comment>
<protein>
    <recommendedName>
        <fullName evidence="5">Glutamate--cysteine ligase EgtA</fullName>
        <ecNumber evidence="5">6.3.2.2</ecNumber>
    </recommendedName>
    <alternativeName>
        <fullName evidence="5">Gamma-glutamylcysteine synthase</fullName>
        <shortName evidence="5">GCS</shortName>
        <shortName evidence="5">Gamma-ECS</shortName>
    </alternativeName>
</protein>
<dbReference type="GO" id="GO:0004357">
    <property type="term" value="F:glutamate-cysteine ligase activity"/>
    <property type="evidence" value="ECO:0007669"/>
    <property type="project" value="UniProtKB-UniRule"/>
</dbReference>
<comment type="similarity">
    <text evidence="5">Belongs to the glutamate--cysteine ligase type 2 family. EgtA subfamily.</text>
</comment>
<gene>
    <name evidence="5" type="primary">egtA</name>
    <name evidence="7" type="ORF">AQ490_26910</name>
</gene>
<organism evidence="7 8">
    <name type="scientific">Wenjunlia vitaminophila</name>
    <name type="common">Streptomyces vitaminophilus</name>
    <dbReference type="NCBI Taxonomy" id="76728"/>
    <lineage>
        <taxon>Bacteria</taxon>
        <taxon>Bacillati</taxon>
        <taxon>Actinomycetota</taxon>
        <taxon>Actinomycetes</taxon>
        <taxon>Kitasatosporales</taxon>
        <taxon>Streptomycetaceae</taxon>
        <taxon>Wenjunlia</taxon>
    </lineage>
</organism>
<dbReference type="InterPro" id="IPR035434">
    <property type="entry name" value="GCL_bact_plant"/>
</dbReference>
<reference evidence="7 8" key="1">
    <citation type="submission" date="2015-10" db="EMBL/GenBank/DDBJ databases">
        <title>Draft genome sequence of pyrrolomycin-producing Streptomyces vitaminophilus.</title>
        <authorList>
            <person name="Graham D.E."/>
            <person name="Mahan K.M."/>
            <person name="Klingeman D.M."/>
            <person name="Hettich R.L."/>
            <person name="Parry R.J."/>
        </authorList>
    </citation>
    <scope>NUCLEOTIDE SEQUENCE [LARGE SCALE GENOMIC DNA]</scope>
    <source>
        <strain evidence="7 8">ATCC 31673</strain>
    </source>
</reference>
<feature type="compositionally biased region" description="Low complexity" evidence="6">
    <location>
        <begin position="477"/>
        <end position="496"/>
    </location>
</feature>
<evidence type="ECO:0000256" key="4">
    <source>
        <dbReference type="ARBA" id="ARBA00048819"/>
    </source>
</evidence>
<feature type="compositionally biased region" description="Pro residues" evidence="6">
    <location>
        <begin position="67"/>
        <end position="80"/>
    </location>
</feature>
<keyword evidence="3 5" id="KW-0067">ATP-binding</keyword>
<dbReference type="EMBL" id="LLZU01000033">
    <property type="protein sequence ID" value="KRV47974.1"/>
    <property type="molecule type" value="Genomic_DNA"/>
</dbReference>